<dbReference type="PROSITE" id="PS50041">
    <property type="entry name" value="C_TYPE_LECTIN_2"/>
    <property type="match status" value="1"/>
</dbReference>
<dbReference type="InterPro" id="IPR016186">
    <property type="entry name" value="C-type_lectin-like/link_sf"/>
</dbReference>
<dbReference type="InterPro" id="IPR001304">
    <property type="entry name" value="C-type_lectin-like"/>
</dbReference>
<dbReference type="SMART" id="SM00034">
    <property type="entry name" value="CLECT"/>
    <property type="match status" value="1"/>
</dbReference>
<reference evidence="3" key="1">
    <citation type="submission" date="2011-07" db="EMBL/GenBank/DDBJ databases">
        <authorList>
            <consortium name="Caenorhabditis brenneri Sequencing and Analysis Consortium"/>
            <person name="Wilson R.K."/>
        </authorList>
    </citation>
    <scope>NUCLEOTIDE SEQUENCE [LARGE SCALE GENOMIC DNA]</scope>
    <source>
        <strain evidence="3">PB2801</strain>
    </source>
</reference>
<keyword evidence="3" id="KW-1185">Reference proteome</keyword>
<evidence type="ECO:0000313" key="3">
    <source>
        <dbReference type="Proteomes" id="UP000008068"/>
    </source>
</evidence>
<dbReference type="eggNOG" id="ENOG502R4S2">
    <property type="taxonomic scope" value="Eukaryota"/>
</dbReference>
<dbReference type="InterPro" id="IPR016187">
    <property type="entry name" value="CTDL_fold"/>
</dbReference>
<dbReference type="SUPFAM" id="SSF56436">
    <property type="entry name" value="C-type lectin-like"/>
    <property type="match status" value="2"/>
</dbReference>
<dbReference type="OrthoDB" id="8935730at2759"/>
<evidence type="ECO:0000259" key="1">
    <source>
        <dbReference type="PROSITE" id="PS50041"/>
    </source>
</evidence>
<dbReference type="CDD" id="cd00037">
    <property type="entry name" value="CLECT"/>
    <property type="match status" value="1"/>
</dbReference>
<name>G0NUF3_CAEBE</name>
<feature type="domain" description="C-type lectin" evidence="1">
    <location>
        <begin position="367"/>
        <end position="512"/>
    </location>
</feature>
<dbReference type="HOGENOM" id="CLU_032076_1_1_1"/>
<evidence type="ECO:0000313" key="2">
    <source>
        <dbReference type="EMBL" id="EGT37806.1"/>
    </source>
</evidence>
<dbReference type="FunCoup" id="G0NUF3">
    <property type="interactions" value="1953"/>
</dbReference>
<proteinExistence type="predicted"/>
<dbReference type="PANTHER" id="PTHR47753">
    <property type="entry name" value="C-TYPE LECTIN-RELATED"/>
    <property type="match status" value="1"/>
</dbReference>
<dbReference type="Gene3D" id="3.10.100.10">
    <property type="entry name" value="Mannose-Binding Protein A, subunit A"/>
    <property type="match status" value="2"/>
</dbReference>
<dbReference type="Pfam" id="PF00059">
    <property type="entry name" value="Lectin_C"/>
    <property type="match status" value="1"/>
</dbReference>
<sequence length="520" mass="58979">MEGDKCTFKFPMATETEESARTYCEEYVPYHIITAVPGSPTTECRAEATLICHSGWVQMFGRCYRMVKQMMTKDEGKQRCEKERKGSKIGFMHREALPFRIAEYYTAVYQYWIDASEAITGNLIYDVPDGNLLIANDGYPYSLPNIALARVDKSTKAMVLCEYTPEMTQSESNWLLEKYGQIYYPTVRTSEGSYVRTASSLNRNENDNTADNKYCERVMRPFVPGGMAQSAFPTREFMNKVKEVNKNDRSLIVRTSAFSKNSQKAERQNKRCVSRAAADFHMIVTKPSGGSIAKTVEQSSWKYSKRQEVCDAATWSSAIVLSHEGSPGLELMSDARYAPIYCQSITNTYRYGPCPSGFAQYDRKSTGQRWCHKFVKSSKNYDSAEDNCQTMGAHLSAFTEGEEVDFLDKLMAGASLDTWIGAKRRKQCMKKGSFLEDGFDRDVTSPCSRVRVFEWLNEVAPNPPAVEDDYWRTPTEPNYIAEGEDCLSIVPGSPRRQLNENACPRRFYSFCGLEAPIVKV</sequence>
<gene>
    <name evidence="2" type="ORF">CAEBREN_31237</name>
</gene>
<dbReference type="Proteomes" id="UP000008068">
    <property type="component" value="Unassembled WGS sequence"/>
</dbReference>
<dbReference type="PANTHER" id="PTHR47753:SF2">
    <property type="entry name" value="C-TYPE LECTIN DOMAIN-CONTAINING PROTEIN"/>
    <property type="match status" value="1"/>
</dbReference>
<dbReference type="AlphaFoldDB" id="G0NUF3"/>
<accession>G0NUF3</accession>
<dbReference type="STRING" id="135651.G0NUF3"/>
<organism evidence="3">
    <name type="scientific">Caenorhabditis brenneri</name>
    <name type="common">Nematode worm</name>
    <dbReference type="NCBI Taxonomy" id="135651"/>
    <lineage>
        <taxon>Eukaryota</taxon>
        <taxon>Metazoa</taxon>
        <taxon>Ecdysozoa</taxon>
        <taxon>Nematoda</taxon>
        <taxon>Chromadorea</taxon>
        <taxon>Rhabditida</taxon>
        <taxon>Rhabditina</taxon>
        <taxon>Rhabditomorpha</taxon>
        <taxon>Rhabditoidea</taxon>
        <taxon>Rhabditidae</taxon>
        <taxon>Peloderinae</taxon>
        <taxon>Caenorhabditis</taxon>
    </lineage>
</organism>
<protein>
    <recommendedName>
        <fullName evidence="1">C-type lectin domain-containing protein</fullName>
    </recommendedName>
</protein>
<dbReference type="InParanoid" id="G0NUF3"/>
<dbReference type="EMBL" id="GL379950">
    <property type="protein sequence ID" value="EGT37806.1"/>
    <property type="molecule type" value="Genomic_DNA"/>
</dbReference>